<dbReference type="Gene3D" id="3.30.40.10">
    <property type="entry name" value="Zinc/RING finger domain, C3HC4 (zinc finger)"/>
    <property type="match status" value="1"/>
</dbReference>
<keyword evidence="4 6" id="KW-0863">Zinc-finger</keyword>
<sequence length="219" mass="24932">MASNYCFKIKQEQDSTLEQLCSCIPHHVFIIGLAFQYVSPQGTTLESFHRSLICRRDWFLSQEYGPKVVSLMLANTGASPDFHRTAIDDILSFAWEINTDPFNLRRQTITLLVELLVQATDDDGSLAALNFKPASRSFVQSLKRVKLGEDEAFLPLKKRGRIEGLSSRKQWECSICLDEVLEGEEVASMPCGHVYHSHCIVRWLETSHLCPLCRHQMPC</sequence>
<dbReference type="PANTHER" id="PTHR15710:SF77">
    <property type="entry name" value="RING-H2 FINGER PROTEIN ATL21B"/>
    <property type="match status" value="1"/>
</dbReference>
<gene>
    <name evidence="8" type="ORF">ES288_D06G056400v1</name>
</gene>
<dbReference type="InterPro" id="IPR013083">
    <property type="entry name" value="Znf_RING/FYVE/PHD"/>
</dbReference>
<dbReference type="PROSITE" id="PS50089">
    <property type="entry name" value="ZF_RING_2"/>
    <property type="match status" value="1"/>
</dbReference>
<dbReference type="PANTHER" id="PTHR15710">
    <property type="entry name" value="E3 UBIQUITIN-PROTEIN LIGASE PRAJA"/>
    <property type="match status" value="1"/>
</dbReference>
<dbReference type="AlphaFoldDB" id="A0A5D2C2B9"/>
<evidence type="ECO:0000313" key="9">
    <source>
        <dbReference type="Proteomes" id="UP000323506"/>
    </source>
</evidence>
<dbReference type="EMBL" id="CM017706">
    <property type="protein sequence ID" value="TYG63771.1"/>
    <property type="molecule type" value="Genomic_DNA"/>
</dbReference>
<keyword evidence="9" id="KW-1185">Reference proteome</keyword>
<dbReference type="GO" id="GO:0005737">
    <property type="term" value="C:cytoplasm"/>
    <property type="evidence" value="ECO:0007669"/>
    <property type="project" value="TreeGrafter"/>
</dbReference>
<comment type="catalytic activity">
    <reaction evidence="1">
        <text>S-ubiquitinyl-[E2 ubiquitin-conjugating enzyme]-L-cysteine + [acceptor protein]-L-lysine = [E2 ubiquitin-conjugating enzyme]-L-cysteine + N(6)-ubiquitinyl-[acceptor protein]-L-lysine.</text>
        <dbReference type="EC" id="2.3.2.27"/>
    </reaction>
</comment>
<feature type="domain" description="RING-type" evidence="7">
    <location>
        <begin position="173"/>
        <end position="214"/>
    </location>
</feature>
<dbReference type="Proteomes" id="UP000323506">
    <property type="component" value="Chromosome D06"/>
</dbReference>
<protein>
    <recommendedName>
        <fullName evidence="2">RING-type E3 ubiquitin transferase</fullName>
        <ecNumber evidence="2">2.3.2.27</ecNumber>
    </recommendedName>
</protein>
<evidence type="ECO:0000256" key="3">
    <source>
        <dbReference type="ARBA" id="ARBA00022723"/>
    </source>
</evidence>
<dbReference type="GO" id="GO:0016567">
    <property type="term" value="P:protein ubiquitination"/>
    <property type="evidence" value="ECO:0007669"/>
    <property type="project" value="TreeGrafter"/>
</dbReference>
<evidence type="ECO:0000256" key="4">
    <source>
        <dbReference type="ARBA" id="ARBA00022771"/>
    </source>
</evidence>
<evidence type="ECO:0000259" key="7">
    <source>
        <dbReference type="PROSITE" id="PS50089"/>
    </source>
</evidence>
<dbReference type="GO" id="GO:0008270">
    <property type="term" value="F:zinc ion binding"/>
    <property type="evidence" value="ECO:0007669"/>
    <property type="project" value="UniProtKB-KW"/>
</dbReference>
<evidence type="ECO:0000256" key="5">
    <source>
        <dbReference type="ARBA" id="ARBA00022833"/>
    </source>
</evidence>
<organism evidence="8 9">
    <name type="scientific">Gossypium darwinii</name>
    <name type="common">Darwin's cotton</name>
    <name type="synonym">Gossypium barbadense var. darwinii</name>
    <dbReference type="NCBI Taxonomy" id="34276"/>
    <lineage>
        <taxon>Eukaryota</taxon>
        <taxon>Viridiplantae</taxon>
        <taxon>Streptophyta</taxon>
        <taxon>Embryophyta</taxon>
        <taxon>Tracheophyta</taxon>
        <taxon>Spermatophyta</taxon>
        <taxon>Magnoliopsida</taxon>
        <taxon>eudicotyledons</taxon>
        <taxon>Gunneridae</taxon>
        <taxon>Pentapetalae</taxon>
        <taxon>rosids</taxon>
        <taxon>malvids</taxon>
        <taxon>Malvales</taxon>
        <taxon>Malvaceae</taxon>
        <taxon>Malvoideae</taxon>
        <taxon>Gossypium</taxon>
    </lineage>
</organism>
<dbReference type="SMART" id="SM00184">
    <property type="entry name" value="RING"/>
    <property type="match status" value="1"/>
</dbReference>
<proteinExistence type="predicted"/>
<evidence type="ECO:0000313" key="8">
    <source>
        <dbReference type="EMBL" id="TYG63771.1"/>
    </source>
</evidence>
<evidence type="ECO:0000256" key="1">
    <source>
        <dbReference type="ARBA" id="ARBA00000900"/>
    </source>
</evidence>
<evidence type="ECO:0000256" key="6">
    <source>
        <dbReference type="PROSITE-ProRule" id="PRU00175"/>
    </source>
</evidence>
<dbReference type="SMR" id="A0A5D2C2B9"/>
<dbReference type="GO" id="GO:0061630">
    <property type="term" value="F:ubiquitin protein ligase activity"/>
    <property type="evidence" value="ECO:0007669"/>
    <property type="project" value="UniProtKB-EC"/>
</dbReference>
<reference evidence="8 9" key="1">
    <citation type="submission" date="2019-06" db="EMBL/GenBank/DDBJ databases">
        <title>WGS assembly of Gossypium darwinii.</title>
        <authorList>
            <person name="Chen Z.J."/>
            <person name="Sreedasyam A."/>
            <person name="Ando A."/>
            <person name="Song Q."/>
            <person name="De L."/>
            <person name="Hulse-Kemp A."/>
            <person name="Ding M."/>
            <person name="Ye W."/>
            <person name="Kirkbride R."/>
            <person name="Jenkins J."/>
            <person name="Plott C."/>
            <person name="Lovell J."/>
            <person name="Lin Y.-M."/>
            <person name="Vaughn R."/>
            <person name="Liu B."/>
            <person name="Li W."/>
            <person name="Simpson S."/>
            <person name="Scheffler B."/>
            <person name="Saski C."/>
            <person name="Grover C."/>
            <person name="Hu G."/>
            <person name="Conover J."/>
            <person name="Carlson J."/>
            <person name="Shu S."/>
            <person name="Boston L."/>
            <person name="Williams M."/>
            <person name="Peterson D."/>
            <person name="Mcgee K."/>
            <person name="Jones D."/>
            <person name="Wendel J."/>
            <person name="Stelly D."/>
            <person name="Grimwood J."/>
            <person name="Schmutz J."/>
        </authorList>
    </citation>
    <scope>NUCLEOTIDE SEQUENCE [LARGE SCALE GENOMIC DNA]</scope>
    <source>
        <strain evidence="8">1808015.09</strain>
    </source>
</reference>
<keyword evidence="3" id="KW-0479">Metal-binding</keyword>
<evidence type="ECO:0000256" key="2">
    <source>
        <dbReference type="ARBA" id="ARBA00012483"/>
    </source>
</evidence>
<keyword evidence="5" id="KW-0862">Zinc</keyword>
<accession>A0A5D2C2B9</accession>
<dbReference type="InterPro" id="IPR001841">
    <property type="entry name" value="Znf_RING"/>
</dbReference>
<dbReference type="Pfam" id="PF13639">
    <property type="entry name" value="zf-RING_2"/>
    <property type="match status" value="1"/>
</dbReference>
<dbReference type="EC" id="2.3.2.27" evidence="2"/>
<dbReference type="CDD" id="cd16454">
    <property type="entry name" value="RING-H2_PA-TM-RING"/>
    <property type="match status" value="1"/>
</dbReference>
<dbReference type="SUPFAM" id="SSF57850">
    <property type="entry name" value="RING/U-box"/>
    <property type="match status" value="1"/>
</dbReference>
<name>A0A5D2C2B9_GOSDA</name>